<comment type="caution">
    <text evidence="2">The sequence shown here is derived from an EMBL/GenBank/DDBJ whole genome shotgun (WGS) entry which is preliminary data.</text>
</comment>
<dbReference type="OrthoDB" id="4850023at2759"/>
<evidence type="ECO:0000313" key="3">
    <source>
        <dbReference type="Proteomes" id="UP000434172"/>
    </source>
</evidence>
<feature type="transmembrane region" description="Helical" evidence="1">
    <location>
        <begin position="185"/>
        <end position="205"/>
    </location>
</feature>
<dbReference type="AlphaFoldDB" id="A0A8H3ZTV9"/>
<reference evidence="2 3" key="1">
    <citation type="submission" date="2019-12" db="EMBL/GenBank/DDBJ databases">
        <title>A genome sequence resource for the geographically widespread anthracnose pathogen Colletotrichum asianum.</title>
        <authorList>
            <person name="Meng Y."/>
        </authorList>
    </citation>
    <scope>NUCLEOTIDE SEQUENCE [LARGE SCALE GENOMIC DNA]</scope>
    <source>
        <strain evidence="2 3">ICMP 18580</strain>
    </source>
</reference>
<organism evidence="2 3">
    <name type="scientific">Colletotrichum asianum</name>
    <dbReference type="NCBI Taxonomy" id="702518"/>
    <lineage>
        <taxon>Eukaryota</taxon>
        <taxon>Fungi</taxon>
        <taxon>Dikarya</taxon>
        <taxon>Ascomycota</taxon>
        <taxon>Pezizomycotina</taxon>
        <taxon>Sordariomycetes</taxon>
        <taxon>Hypocreomycetidae</taxon>
        <taxon>Glomerellales</taxon>
        <taxon>Glomerellaceae</taxon>
        <taxon>Colletotrichum</taxon>
        <taxon>Colletotrichum gloeosporioides species complex</taxon>
    </lineage>
</organism>
<accession>A0A8H3ZTV9</accession>
<keyword evidence="1" id="KW-1133">Transmembrane helix</keyword>
<feature type="transmembrane region" description="Helical" evidence="1">
    <location>
        <begin position="137"/>
        <end position="165"/>
    </location>
</feature>
<keyword evidence="3" id="KW-1185">Reference proteome</keyword>
<gene>
    <name evidence="2" type="ORF">GQ607_009453</name>
</gene>
<proteinExistence type="predicted"/>
<evidence type="ECO:0000313" key="2">
    <source>
        <dbReference type="EMBL" id="KAF0323335.1"/>
    </source>
</evidence>
<protein>
    <submittedName>
        <fullName evidence="2">Ankyrin repeat domain-containing protein 28</fullName>
    </submittedName>
</protein>
<keyword evidence="1" id="KW-0472">Membrane</keyword>
<evidence type="ECO:0000256" key="1">
    <source>
        <dbReference type="SAM" id="Phobius"/>
    </source>
</evidence>
<dbReference type="EMBL" id="WOWK01000053">
    <property type="protein sequence ID" value="KAF0323335.1"/>
    <property type="molecule type" value="Genomic_DNA"/>
</dbReference>
<name>A0A8H3ZTV9_9PEZI</name>
<keyword evidence="1" id="KW-0812">Transmembrane</keyword>
<dbReference type="Proteomes" id="UP000434172">
    <property type="component" value="Unassembled WGS sequence"/>
</dbReference>
<sequence length="237" mass="25914">MKAHIITTIVSTIRLCGPASLRAFIGRSQEGNSAIEAELCTSTSRDVCEGFNNGGITRVLGRPKMLELIRTPKEYLSSKDNDAFDRKVGLYIFRDFINTARDSGAAVPEWRLGQFEQLAPISQNPPNLSLNVGITQYLPWVFCLVALVGFILQADVLVAAGIGVWMLGWNLNDSTATSTNYAPTIFITGTVLMCGGMCTCISIIGQATTEVRCRRTTYDLGSAKTSIIWLQPRLARN</sequence>